<dbReference type="AlphaFoldDB" id="A0A1G2QLM8"/>
<dbReference type="FunFam" id="1.20.81.30:FF:000001">
    <property type="entry name" value="Type II secretion system protein F"/>
    <property type="match status" value="1"/>
</dbReference>
<accession>A0A1G2QLM8</accession>
<dbReference type="PRINTS" id="PR00812">
    <property type="entry name" value="BCTERIALGSPF"/>
</dbReference>
<dbReference type="PANTHER" id="PTHR30012">
    <property type="entry name" value="GENERAL SECRETION PATHWAY PROTEIN"/>
    <property type="match status" value="1"/>
</dbReference>
<reference evidence="10 11" key="1">
    <citation type="journal article" date="2016" name="Nat. Commun.">
        <title>Thousands of microbial genomes shed light on interconnected biogeochemical processes in an aquifer system.</title>
        <authorList>
            <person name="Anantharaman K."/>
            <person name="Brown C.T."/>
            <person name="Hug L.A."/>
            <person name="Sharon I."/>
            <person name="Castelle C.J."/>
            <person name="Probst A.J."/>
            <person name="Thomas B.C."/>
            <person name="Singh A."/>
            <person name="Wilkins M.J."/>
            <person name="Karaoz U."/>
            <person name="Brodie E.L."/>
            <person name="Williams K.H."/>
            <person name="Hubbard S.S."/>
            <person name="Banfield J.F."/>
        </authorList>
    </citation>
    <scope>NUCLEOTIDE SEQUENCE [LARGE SCALE GENOMIC DNA]</scope>
</reference>
<evidence type="ECO:0000256" key="1">
    <source>
        <dbReference type="ARBA" id="ARBA00004429"/>
    </source>
</evidence>
<comment type="caution">
    <text evidence="10">The sequence shown here is derived from an EMBL/GenBank/DDBJ whole genome shotgun (WGS) entry which is preliminary data.</text>
</comment>
<evidence type="ECO:0000256" key="7">
    <source>
        <dbReference type="ARBA" id="ARBA00023136"/>
    </source>
</evidence>
<dbReference type="Proteomes" id="UP000177090">
    <property type="component" value="Unassembled WGS sequence"/>
</dbReference>
<evidence type="ECO:0000256" key="8">
    <source>
        <dbReference type="SAM" id="Phobius"/>
    </source>
</evidence>
<dbReference type="Gene3D" id="1.20.81.30">
    <property type="entry name" value="Type II secretion system (T2SS), domain F"/>
    <property type="match status" value="2"/>
</dbReference>
<dbReference type="InterPro" id="IPR003004">
    <property type="entry name" value="GspF/PilC"/>
</dbReference>
<keyword evidence="7 8" id="KW-0472">Membrane</keyword>
<feature type="transmembrane region" description="Helical" evidence="8">
    <location>
        <begin position="159"/>
        <end position="182"/>
    </location>
</feature>
<keyword evidence="3" id="KW-1003">Cell membrane</keyword>
<keyword evidence="4" id="KW-0997">Cell inner membrane</keyword>
<name>A0A1G2QLM8_9BACT</name>
<protein>
    <recommendedName>
        <fullName evidence="9">Type II secretion system protein GspF domain-containing protein</fullName>
    </recommendedName>
</protein>
<feature type="transmembrane region" description="Helical" evidence="8">
    <location>
        <begin position="202"/>
        <end position="229"/>
    </location>
</feature>
<keyword evidence="6 8" id="KW-1133">Transmembrane helix</keyword>
<proteinExistence type="inferred from homology"/>
<feature type="transmembrane region" description="Helical" evidence="8">
    <location>
        <begin position="367"/>
        <end position="388"/>
    </location>
</feature>
<evidence type="ECO:0000259" key="9">
    <source>
        <dbReference type="Pfam" id="PF00482"/>
    </source>
</evidence>
<evidence type="ECO:0000313" key="11">
    <source>
        <dbReference type="Proteomes" id="UP000177090"/>
    </source>
</evidence>
<dbReference type="GO" id="GO:0005886">
    <property type="term" value="C:plasma membrane"/>
    <property type="evidence" value="ECO:0007669"/>
    <property type="project" value="UniProtKB-SubCell"/>
</dbReference>
<sequence length="395" mass="43363">MGEEVNGERDAQDSLGLSRALRMEGLSPILVKPIPQKRELLDQLLGSFRSPLSLHDKILFASNLGAMIEAGLSLSRALEVIERQGGSTRSKAVVHTIAERVRGGGSLHDSLALYSNIFPPIFIAMVAAGEESGKLSQSLGIISSQLEKSYELRRKIRGAMMYPAVIVTVIILIGILMMIYVVPTLTATFKDLGVELPLSTRLVIWFSDFVSARKIFTLLAFPVILLGFWRGLKIPSVKRLFEILVLKLPLISPLIQKINSAMTMRTISSLVSSGVSMVESLRITEDVLQNHAYRELLRHARESVQKGLPLSASFRGNEKLYPILVGELTAVGEETGDLPGMLMKGAEFYEKEVEQVTKNLSTIIEPVLMVLIGIVVGFFAIAMLGPMYSLTDAIK</sequence>
<evidence type="ECO:0000256" key="2">
    <source>
        <dbReference type="ARBA" id="ARBA00005745"/>
    </source>
</evidence>
<comment type="subcellular location">
    <subcellularLocation>
        <location evidence="1">Cell inner membrane</location>
        <topology evidence="1">Multi-pass membrane protein</topology>
    </subcellularLocation>
</comment>
<dbReference type="EMBL" id="MHTL01000002">
    <property type="protein sequence ID" value="OHA61333.1"/>
    <property type="molecule type" value="Genomic_DNA"/>
</dbReference>
<comment type="similarity">
    <text evidence="2">Belongs to the GSP F family.</text>
</comment>
<keyword evidence="5 8" id="KW-0812">Transmembrane</keyword>
<feature type="domain" description="Type II secretion system protein GspF" evidence="9">
    <location>
        <begin position="264"/>
        <end position="386"/>
    </location>
</feature>
<organism evidence="10 11">
    <name type="scientific">Candidatus Vogelbacteria bacterium RIFOXYD1_FULL_51_18</name>
    <dbReference type="NCBI Taxonomy" id="1802440"/>
    <lineage>
        <taxon>Bacteria</taxon>
        <taxon>Candidatus Vogeliibacteriota</taxon>
    </lineage>
</organism>
<evidence type="ECO:0000256" key="5">
    <source>
        <dbReference type="ARBA" id="ARBA00022692"/>
    </source>
</evidence>
<evidence type="ECO:0000256" key="3">
    <source>
        <dbReference type="ARBA" id="ARBA00022475"/>
    </source>
</evidence>
<dbReference type="InterPro" id="IPR018076">
    <property type="entry name" value="T2SS_GspF_dom"/>
</dbReference>
<dbReference type="InterPro" id="IPR042094">
    <property type="entry name" value="T2SS_GspF_sf"/>
</dbReference>
<evidence type="ECO:0000256" key="6">
    <source>
        <dbReference type="ARBA" id="ARBA00022989"/>
    </source>
</evidence>
<dbReference type="Pfam" id="PF00482">
    <property type="entry name" value="T2SSF"/>
    <property type="match status" value="2"/>
</dbReference>
<evidence type="ECO:0000256" key="4">
    <source>
        <dbReference type="ARBA" id="ARBA00022519"/>
    </source>
</evidence>
<dbReference type="PANTHER" id="PTHR30012:SF0">
    <property type="entry name" value="TYPE II SECRETION SYSTEM PROTEIN F-RELATED"/>
    <property type="match status" value="1"/>
</dbReference>
<evidence type="ECO:0000313" key="10">
    <source>
        <dbReference type="EMBL" id="OHA61333.1"/>
    </source>
</evidence>
<dbReference type="GO" id="GO:0015628">
    <property type="term" value="P:protein secretion by the type II secretion system"/>
    <property type="evidence" value="ECO:0007669"/>
    <property type="project" value="TreeGrafter"/>
</dbReference>
<gene>
    <name evidence="10" type="ORF">A2569_00575</name>
</gene>
<dbReference type="STRING" id="1802440.A2569_00575"/>
<feature type="domain" description="Type II secretion system protein GspF" evidence="9">
    <location>
        <begin position="60"/>
        <end position="183"/>
    </location>
</feature>